<evidence type="ECO:0000256" key="1">
    <source>
        <dbReference type="SAM" id="MobiDB-lite"/>
    </source>
</evidence>
<proteinExistence type="predicted"/>
<name>M0NZK7_9EURY</name>
<comment type="caution">
    <text evidence="2">The sequence shown here is derived from an EMBL/GenBank/DDBJ whole genome shotgun (WGS) entry which is preliminary data.</text>
</comment>
<dbReference type="PROSITE" id="PS51318">
    <property type="entry name" value="TAT"/>
    <property type="match status" value="1"/>
</dbReference>
<evidence type="ECO:0000313" key="2">
    <source>
        <dbReference type="EMBL" id="EMA63261.1"/>
    </source>
</evidence>
<reference evidence="2 3" key="1">
    <citation type="journal article" date="2014" name="PLoS Genet.">
        <title>Phylogenetically driven sequencing of extremely halophilic archaea reveals strategies for static and dynamic osmo-response.</title>
        <authorList>
            <person name="Becker E.A."/>
            <person name="Seitzer P.M."/>
            <person name="Tritt A."/>
            <person name="Larsen D."/>
            <person name="Krusor M."/>
            <person name="Yao A.I."/>
            <person name="Wu D."/>
            <person name="Madern D."/>
            <person name="Eisen J.A."/>
            <person name="Darling A.E."/>
            <person name="Facciotti M.T."/>
        </authorList>
    </citation>
    <scope>NUCLEOTIDE SEQUENCE [LARGE SCALE GENOMIC DNA]</scope>
    <source>
        <strain evidence="2 3">JCM 14978</strain>
    </source>
</reference>
<dbReference type="AlphaFoldDB" id="M0NZK7"/>
<dbReference type="STRING" id="1230456.C468_10001"/>
<sequence>MTQKESKLTRREALAGVGAVGFAALGAASGRPTGTDGWNEYPEYTYAQSDTPWDLLVGWRRTENGTVVGSSPTDGFDDVEAAGIRLVDVDNALPGDTGTASVGLRLDDPAGTAPDGVRVWLRIDPRLDTADAASAALAERISIEVRYDTGILGIGGCGGAEGNFAGYGDLIAVGTLAELDGSALADGIELSPGLFGGDCLTTEERRCLIFAWEFSSDGGNAGQGGAVDFDVEFAADDCRNEGNPFDASDAGAETGSSDSSEEPL</sequence>
<dbReference type="OrthoDB" id="202775at2157"/>
<dbReference type="PATRIC" id="fig|1230456.3.peg.1980"/>
<keyword evidence="3" id="KW-1185">Reference proteome</keyword>
<gene>
    <name evidence="2" type="ORF">C468_10001</name>
</gene>
<accession>M0NZK7</accession>
<evidence type="ECO:0000313" key="3">
    <source>
        <dbReference type="Proteomes" id="UP000011546"/>
    </source>
</evidence>
<feature type="region of interest" description="Disordered" evidence="1">
    <location>
        <begin position="240"/>
        <end position="264"/>
    </location>
</feature>
<dbReference type="EMBL" id="AOJH01000062">
    <property type="protein sequence ID" value="EMA63261.1"/>
    <property type="molecule type" value="Genomic_DNA"/>
</dbReference>
<dbReference type="RefSeq" id="WP_008848708.1">
    <property type="nucleotide sequence ID" value="NZ_AOJH01000062.1"/>
</dbReference>
<dbReference type="Proteomes" id="UP000011546">
    <property type="component" value="Unassembled WGS sequence"/>
</dbReference>
<protein>
    <submittedName>
        <fullName evidence="2">Uncharacterized protein</fullName>
    </submittedName>
</protein>
<dbReference type="InterPro" id="IPR006311">
    <property type="entry name" value="TAT_signal"/>
</dbReference>
<organism evidence="2 3">
    <name type="scientific">Halorubrum kocurii JCM 14978</name>
    <dbReference type="NCBI Taxonomy" id="1230456"/>
    <lineage>
        <taxon>Archaea</taxon>
        <taxon>Methanobacteriati</taxon>
        <taxon>Methanobacteriota</taxon>
        <taxon>Stenosarchaea group</taxon>
        <taxon>Halobacteria</taxon>
        <taxon>Halobacteriales</taxon>
        <taxon>Haloferacaceae</taxon>
        <taxon>Halorubrum</taxon>
    </lineage>
</organism>